<organism evidence="1 2">
    <name type="scientific">Sinorhizobium meliloti (strain SM11)</name>
    <dbReference type="NCBI Taxonomy" id="707241"/>
    <lineage>
        <taxon>Bacteria</taxon>
        <taxon>Pseudomonadati</taxon>
        <taxon>Pseudomonadota</taxon>
        <taxon>Alphaproteobacteria</taxon>
        <taxon>Hyphomicrobiales</taxon>
        <taxon>Rhizobiaceae</taxon>
        <taxon>Sinorhizobium/Ensifer group</taxon>
        <taxon>Sinorhizobium</taxon>
    </lineage>
</organism>
<dbReference type="KEGG" id="smx:SM11_chr1953"/>
<protein>
    <submittedName>
        <fullName evidence="1">Uncharacterized protein</fullName>
    </submittedName>
</protein>
<dbReference type="HOGENOM" id="CLU_2495740_0_0_5"/>
<dbReference type="EMBL" id="CP001830">
    <property type="protein sequence ID" value="AEH79216.1"/>
    <property type="molecule type" value="Genomic_DNA"/>
</dbReference>
<proteinExistence type="predicted"/>
<accession>F7X069</accession>
<sequence>MSWAYAAKCTLGRTLMNTEKMRMLIEDCRRDLFAYLAPGSGISDREMIIALLHRLDGLQARDALDEDFDWPPFAPEERLDEQSGRDRTSPRLRIILNRRIQ</sequence>
<evidence type="ECO:0000313" key="2">
    <source>
        <dbReference type="Proteomes" id="UP000009045"/>
    </source>
</evidence>
<dbReference type="AlphaFoldDB" id="F7X069"/>
<reference evidence="1 2" key="1">
    <citation type="journal article" date="2011" name="J. Biotechnol.">
        <title>The complete genome sequence of the dominant Sinorhizobium meliloti field isolate SM11 extends the S. meliloti pan-genome.</title>
        <authorList>
            <person name="Schneiker-Bekel S."/>
            <person name="Wibberg D."/>
            <person name="Bekel T."/>
            <person name="Blom J."/>
            <person name="Linke B."/>
            <person name="Neuweger H."/>
            <person name="Stiens M."/>
            <person name="Vorholter F.J."/>
            <person name="Weidner S."/>
            <person name="Goesmann A."/>
            <person name="Puhler A."/>
            <person name="Schluter A."/>
        </authorList>
    </citation>
    <scope>NUCLEOTIDE SEQUENCE [LARGE SCALE GENOMIC DNA]</scope>
    <source>
        <strain evidence="1 2">SM11</strain>
    </source>
</reference>
<dbReference type="Proteomes" id="UP000009045">
    <property type="component" value="Chromosome"/>
</dbReference>
<dbReference type="PATRIC" id="fig|707241.3.peg.2048"/>
<evidence type="ECO:0000313" key="1">
    <source>
        <dbReference type="EMBL" id="AEH79216.1"/>
    </source>
</evidence>
<name>F7X069_SINMM</name>
<gene>
    <name evidence="1" type="ordered locus">SM11_chr1953</name>
</gene>